<comment type="caution">
    <text evidence="1">The sequence shown here is derived from an EMBL/GenBank/DDBJ whole genome shotgun (WGS) entry which is preliminary data.</text>
</comment>
<accession>A0A161U4R0</accession>
<reference evidence="2" key="1">
    <citation type="submission" date="2016-01" db="EMBL/GenBank/DDBJ databases">
        <title>Draft genome of Chromobacterium sp. F49.</title>
        <authorList>
            <person name="Hong K.W."/>
        </authorList>
    </citation>
    <scope>NUCLEOTIDE SEQUENCE [LARGE SCALE GENOMIC DNA]</scope>
    <source>
        <strain evidence="2">M63</strain>
    </source>
</reference>
<dbReference type="AlphaFoldDB" id="A0A161U4R0"/>
<dbReference type="Gene3D" id="1.10.10.2910">
    <property type="match status" value="1"/>
</dbReference>
<protein>
    <submittedName>
        <fullName evidence="1">Uncharacterized protein</fullName>
    </submittedName>
</protein>
<sequence>MIVSRRLADVSINNYSSLQFLNRQAKLKIEHRHIQDQAYALTQQFHSSTPSELAGHLGLKVDFQPMPDTIYGYYVSLYDTHYAVINSSLSDELKDSTIAYSVAHHFYDKGEDEVFLKTNIDRRYGMKAVFSSSILKCFIQMRY</sequence>
<evidence type="ECO:0000313" key="2">
    <source>
        <dbReference type="Proteomes" id="UP000076563"/>
    </source>
</evidence>
<proteinExistence type="predicted"/>
<organism evidence="1 2">
    <name type="scientific">Paenibacillus elgii</name>
    <dbReference type="NCBI Taxonomy" id="189691"/>
    <lineage>
        <taxon>Bacteria</taxon>
        <taxon>Bacillati</taxon>
        <taxon>Bacillota</taxon>
        <taxon>Bacilli</taxon>
        <taxon>Bacillales</taxon>
        <taxon>Paenibacillaceae</taxon>
        <taxon>Paenibacillus</taxon>
    </lineage>
</organism>
<dbReference type="Proteomes" id="UP000076563">
    <property type="component" value="Unassembled WGS sequence"/>
</dbReference>
<keyword evidence="2" id="KW-1185">Reference proteome</keyword>
<dbReference type="OrthoDB" id="2646215at2"/>
<gene>
    <name evidence="1" type="ORF">AV654_12340</name>
</gene>
<dbReference type="RefSeq" id="WP_063179963.1">
    <property type="nucleotide sequence ID" value="NZ_LQRA01000048.1"/>
</dbReference>
<name>A0A161U4R0_9BACL</name>
<dbReference type="EMBL" id="LQRA01000048">
    <property type="protein sequence ID" value="KZE80296.1"/>
    <property type="molecule type" value="Genomic_DNA"/>
</dbReference>
<evidence type="ECO:0000313" key="1">
    <source>
        <dbReference type="EMBL" id="KZE80296.1"/>
    </source>
</evidence>